<gene>
    <name evidence="1" type="ORF">D8I35_03375</name>
</gene>
<sequence>MRHRLPKPLPSFDGLAHALLQRHQFIISEIKADHELQEITIQPGAQRYDFQSLPLHEVQNPPEIGTHRVPVNNTMLLQVRA</sequence>
<comment type="caution">
    <text evidence="1">The sequence shown here is derived from an EMBL/GenBank/DDBJ whole genome shotgun (WGS) entry which is preliminary data.</text>
</comment>
<evidence type="ECO:0000313" key="2">
    <source>
        <dbReference type="Proteomes" id="UP000278006"/>
    </source>
</evidence>
<dbReference type="EMBL" id="RDQO01000001">
    <property type="protein sequence ID" value="RMX08169.1"/>
    <property type="molecule type" value="Genomic_DNA"/>
</dbReference>
<accession>A0A3M6QZX6</accession>
<keyword evidence="2" id="KW-1185">Reference proteome</keyword>
<dbReference type="AlphaFoldDB" id="A0A3M6QZX6"/>
<name>A0A3M6QZX6_9BURK</name>
<organism evidence="1 2">
    <name type="scientific">Corticibacter populi</name>
    <dbReference type="NCBI Taxonomy" id="1550736"/>
    <lineage>
        <taxon>Bacteria</taxon>
        <taxon>Pseudomonadati</taxon>
        <taxon>Pseudomonadota</taxon>
        <taxon>Betaproteobacteria</taxon>
        <taxon>Burkholderiales</taxon>
        <taxon>Comamonadaceae</taxon>
        <taxon>Corticibacter</taxon>
    </lineage>
</organism>
<reference evidence="1 2" key="1">
    <citation type="submission" date="2018-10" db="EMBL/GenBank/DDBJ databases">
        <title>Draft genome of Cortibacter populi DSM10536.</title>
        <authorList>
            <person name="Bernier A.-M."/>
            <person name="Bernard K."/>
        </authorList>
    </citation>
    <scope>NUCLEOTIDE SEQUENCE [LARGE SCALE GENOMIC DNA]</scope>
    <source>
        <strain evidence="1 2">DSM 105136</strain>
    </source>
</reference>
<evidence type="ECO:0000313" key="1">
    <source>
        <dbReference type="EMBL" id="RMX08169.1"/>
    </source>
</evidence>
<proteinExistence type="predicted"/>
<dbReference type="Proteomes" id="UP000278006">
    <property type="component" value="Unassembled WGS sequence"/>
</dbReference>
<protein>
    <submittedName>
        <fullName evidence="1">Uncharacterized protein</fullName>
    </submittedName>
</protein>